<keyword evidence="2" id="KW-0677">Repeat</keyword>
<evidence type="ECO:0000256" key="3">
    <source>
        <dbReference type="ARBA" id="ARBA00022837"/>
    </source>
</evidence>
<evidence type="ECO:0000256" key="2">
    <source>
        <dbReference type="ARBA" id="ARBA00022737"/>
    </source>
</evidence>
<feature type="domain" description="EF-hand" evidence="4">
    <location>
        <begin position="938"/>
        <end position="973"/>
    </location>
</feature>
<dbReference type="PANTHER" id="PTHR20875">
    <property type="entry name" value="EF-HAND CALCIUM-BINDING DOMAIN-CONTAINING PROTEIN 6-RELATED"/>
    <property type="match status" value="1"/>
</dbReference>
<feature type="domain" description="EF-hand" evidence="4">
    <location>
        <begin position="143"/>
        <end position="178"/>
    </location>
</feature>
<dbReference type="PROSITE" id="PS50222">
    <property type="entry name" value="EF_HAND_2"/>
    <property type="match status" value="10"/>
</dbReference>
<dbReference type="InterPro" id="IPR015070">
    <property type="entry name" value="EF_hand_DJBP"/>
</dbReference>
<keyword evidence="6" id="KW-1185">Reference proteome</keyword>
<dbReference type="Pfam" id="PF13499">
    <property type="entry name" value="EF-hand_7"/>
    <property type="match status" value="2"/>
</dbReference>
<accession>A0ABQ9FC21</accession>
<feature type="domain" description="EF-hand" evidence="4">
    <location>
        <begin position="834"/>
        <end position="869"/>
    </location>
</feature>
<dbReference type="Pfam" id="PF08976">
    <property type="entry name" value="EF-hand_11"/>
    <property type="match status" value="6"/>
</dbReference>
<dbReference type="PROSITE" id="PS00018">
    <property type="entry name" value="EF_HAND_1"/>
    <property type="match status" value="2"/>
</dbReference>
<dbReference type="CDD" id="cd00051">
    <property type="entry name" value="EFh"/>
    <property type="match status" value="2"/>
</dbReference>
<evidence type="ECO:0000313" key="5">
    <source>
        <dbReference type="EMBL" id="KAJ8314885.1"/>
    </source>
</evidence>
<dbReference type="InterPro" id="IPR052603">
    <property type="entry name" value="EFCB6"/>
</dbReference>
<protein>
    <recommendedName>
        <fullName evidence="4">EF-hand domain-containing protein</fullName>
    </recommendedName>
</protein>
<organism evidence="5 6">
    <name type="scientific">Tegillarca granosa</name>
    <name type="common">Malaysian cockle</name>
    <name type="synonym">Anadara granosa</name>
    <dbReference type="NCBI Taxonomy" id="220873"/>
    <lineage>
        <taxon>Eukaryota</taxon>
        <taxon>Metazoa</taxon>
        <taxon>Spiralia</taxon>
        <taxon>Lophotrochozoa</taxon>
        <taxon>Mollusca</taxon>
        <taxon>Bivalvia</taxon>
        <taxon>Autobranchia</taxon>
        <taxon>Pteriomorphia</taxon>
        <taxon>Arcoida</taxon>
        <taxon>Arcoidea</taxon>
        <taxon>Arcidae</taxon>
        <taxon>Tegillarca</taxon>
    </lineage>
</organism>
<feature type="domain" description="EF-hand" evidence="4">
    <location>
        <begin position="253"/>
        <end position="288"/>
    </location>
</feature>
<proteinExistence type="predicted"/>
<dbReference type="EMBL" id="JARBDR010000337">
    <property type="protein sequence ID" value="KAJ8314885.1"/>
    <property type="molecule type" value="Genomic_DNA"/>
</dbReference>
<name>A0ABQ9FC21_TEGGR</name>
<feature type="domain" description="EF-hand" evidence="4">
    <location>
        <begin position="489"/>
        <end position="524"/>
    </location>
</feature>
<dbReference type="SUPFAM" id="SSF47473">
    <property type="entry name" value="EF-hand"/>
    <property type="match status" value="6"/>
</dbReference>
<dbReference type="InterPro" id="IPR002048">
    <property type="entry name" value="EF_hand_dom"/>
</dbReference>
<feature type="domain" description="EF-hand" evidence="4">
    <location>
        <begin position="740"/>
        <end position="775"/>
    </location>
</feature>
<feature type="domain" description="EF-hand" evidence="4">
    <location>
        <begin position="704"/>
        <end position="739"/>
    </location>
</feature>
<evidence type="ECO:0000259" key="4">
    <source>
        <dbReference type="PROSITE" id="PS50222"/>
    </source>
</evidence>
<keyword evidence="1" id="KW-0597">Phosphoprotein</keyword>
<sequence length="1287" mass="150291">MVEKMIRDKVSSNLKSVVKALQLFDYNRDGKIQRHELRRVLENYCFKLSDQQYEKLWNRYDFHHTGMVNYKDFLQRLGIGVSQRAKPNIEGAKGALFWTQNPQGGNANSNNKMVDKQKQEDLATLPKLNFDQIEAVFRSRMKQNYLNLKKIFISFDRHLDGFITIDDLKSILTHFTIPMSDQLFGQLMERCGVRGTGKISWEAFLDKFQDPQASGNGQTLPIKPSHKFFPIREGMKTVETDDIWKLLYKHVHNHYSSLKEAFLQFDISRKGKVSRKELRKIIEKFTFRLDEDQFKQLMLKLDPYHTNSISYQGFLDLFEETDGPEGHKWLNSVHKFNDKPKPAIMAWETVEDIMKEKIVENWKSVSSALMNYDSKGEGKITPAKLKKVLDTYVLPTSDSHFDHMLARCSDQANGKVNYVEFLEKMNVDVTPGDLKGLSTQIFDGSNERESIRLGDQLTRQARMHQIRGQRTDGMSADEVITRLKDRMSQHKPQIRQSFLAFDKSGKGRVTKKNFREILNTYGIVMTDEQFKELTTKLGFTNGHLLYSDFVVAFEDPRIGGPTEDVERENNFRVNPIRGEYGMSADEVEKKLRQKLRENFTNLRGAFYKFDDDHNGLITKENFRRILDSFMCIMSDNEFDVFCKRMGISERSRITYEDFLNRFEIRDTAEGHKWLNSCHRFNEVNPCKETTAEEAFKLLAEKSHRQWKDISKAFISMDMKSTGMITKKDLRDLLFRFVIPMGPEQFKRLWAMYDDKGKGSITHQDFVNKLAAAEFTPDDFTGTSTRIIDDSRKFLEDHNDSQLAKHQRITLHQAQRVAFMPAEEVERQLRDKIRDKYEDFYSAFRKYDIKKKGSLSLNEIQKVLVDLNFFMNDEEFFRLLDRIGLTTRGSRLNYEDFLRAFEDGRKSSYGHRKEDVIIEEHQGLKPTEAENRLRDVVAAQSDLIGRAFAAFDKKQTNHIPLQDFRRVLDIFAFKLTDSQWRHLVSKLQVNAESLVNYRMFLDNYTMSGQEDAEKWIASIQKSLRTQEPSLMAVDEVQERIREAVQGQFYTLARLFADMDYASIGVVSKEDFRDALNKNVIRLTDDQFESVLASVPTNEFGNVEYKKFLKRYSDDEMDLTGIVPPTPQPRPVSTMPLRRPGSRATPFGMNHRSMSQLEFDRPGTRMSRPPSRLIATPLVNIESTEQRLKNTVYRNWKDIQKHCRIYDRDNTGTINIKELRDILLRFGEDMPEEEFYDLMTKYDMKENGTFSYVDFLRNFVINLKAKDDGNLMSRRKLPPTSRALTPAVK</sequence>
<feature type="domain" description="EF-hand" evidence="4">
    <location>
        <begin position="1192"/>
        <end position="1227"/>
    </location>
</feature>
<feature type="domain" description="EF-hand" evidence="4">
    <location>
        <begin position="597"/>
        <end position="632"/>
    </location>
</feature>
<dbReference type="Gene3D" id="1.10.238.10">
    <property type="entry name" value="EF-hand"/>
    <property type="match status" value="11"/>
</dbReference>
<feature type="domain" description="EF-hand" evidence="4">
    <location>
        <begin position="12"/>
        <end position="47"/>
    </location>
</feature>
<comment type="caution">
    <text evidence="5">The sequence shown here is derived from an EMBL/GenBank/DDBJ whole genome shotgun (WGS) entry which is preliminary data.</text>
</comment>
<evidence type="ECO:0000256" key="1">
    <source>
        <dbReference type="ARBA" id="ARBA00022553"/>
    </source>
</evidence>
<dbReference type="PANTHER" id="PTHR20875:SF2">
    <property type="entry name" value="EF-HAND CALCIUM-BINDING DOMAIN-CONTAINING PROTEIN 6"/>
    <property type="match status" value="1"/>
</dbReference>
<reference evidence="5 6" key="1">
    <citation type="submission" date="2022-12" db="EMBL/GenBank/DDBJ databases">
        <title>Chromosome-level genome of Tegillarca granosa.</title>
        <authorList>
            <person name="Kim J."/>
        </authorList>
    </citation>
    <scope>NUCLEOTIDE SEQUENCE [LARGE SCALE GENOMIC DNA]</scope>
    <source>
        <strain evidence="5">Teg-2019</strain>
        <tissue evidence="5">Adductor muscle</tissue>
    </source>
</reference>
<dbReference type="SMART" id="SM00054">
    <property type="entry name" value="EFh"/>
    <property type="match status" value="11"/>
</dbReference>
<gene>
    <name evidence="5" type="ORF">KUTeg_007035</name>
</gene>
<keyword evidence="3" id="KW-0106">Calcium</keyword>
<evidence type="ECO:0000313" key="6">
    <source>
        <dbReference type="Proteomes" id="UP001217089"/>
    </source>
</evidence>
<dbReference type="Proteomes" id="UP001217089">
    <property type="component" value="Unassembled WGS sequence"/>
</dbReference>
<dbReference type="InterPro" id="IPR011992">
    <property type="entry name" value="EF-hand-dom_pair"/>
</dbReference>
<dbReference type="InterPro" id="IPR018247">
    <property type="entry name" value="EF_Hand_1_Ca_BS"/>
</dbReference>